<feature type="transmembrane region" description="Helical" evidence="5">
    <location>
        <begin position="7"/>
        <end position="24"/>
    </location>
</feature>
<dbReference type="EMBL" id="QUSL01000004">
    <property type="protein sequence ID" value="RGD86698.1"/>
    <property type="molecule type" value="Genomic_DNA"/>
</dbReference>
<dbReference type="NCBIfam" id="TIGR01593">
    <property type="entry name" value="holin_tox_secr"/>
    <property type="match status" value="1"/>
</dbReference>
<feature type="transmembrane region" description="Helical" evidence="5">
    <location>
        <begin position="30"/>
        <end position="51"/>
    </location>
</feature>
<dbReference type="Pfam" id="PF05105">
    <property type="entry name" value="Phage_holin_4_1"/>
    <property type="match status" value="1"/>
</dbReference>
<keyword evidence="3 5" id="KW-1133">Transmembrane helix</keyword>
<evidence type="ECO:0000313" key="6">
    <source>
        <dbReference type="EMBL" id="RGD86698.1"/>
    </source>
</evidence>
<dbReference type="Proteomes" id="UP000261032">
    <property type="component" value="Unassembled WGS sequence"/>
</dbReference>
<feature type="transmembrane region" description="Helical" evidence="5">
    <location>
        <begin position="63"/>
        <end position="82"/>
    </location>
</feature>
<comment type="subcellular location">
    <subcellularLocation>
        <location evidence="1">Membrane</location>
        <topology evidence="1">Multi-pass membrane protein</topology>
    </subcellularLocation>
</comment>
<evidence type="ECO:0000256" key="3">
    <source>
        <dbReference type="ARBA" id="ARBA00022989"/>
    </source>
</evidence>
<reference evidence="6 7" key="1">
    <citation type="submission" date="2018-08" db="EMBL/GenBank/DDBJ databases">
        <title>A genome reference for cultivated species of the human gut microbiota.</title>
        <authorList>
            <person name="Zou Y."/>
            <person name="Xue W."/>
            <person name="Luo G."/>
        </authorList>
    </citation>
    <scope>NUCLEOTIDE SEQUENCE [LARGE SCALE GENOMIC DNA]</scope>
    <source>
        <strain evidence="6 7">OM06-4</strain>
    </source>
</reference>
<evidence type="ECO:0000256" key="2">
    <source>
        <dbReference type="ARBA" id="ARBA00022692"/>
    </source>
</evidence>
<proteinExistence type="predicted"/>
<dbReference type="GO" id="GO:0016020">
    <property type="term" value="C:membrane"/>
    <property type="evidence" value="ECO:0007669"/>
    <property type="project" value="UniProtKB-SubCell"/>
</dbReference>
<evidence type="ECO:0000256" key="4">
    <source>
        <dbReference type="ARBA" id="ARBA00023136"/>
    </source>
</evidence>
<evidence type="ECO:0000256" key="1">
    <source>
        <dbReference type="ARBA" id="ARBA00004141"/>
    </source>
</evidence>
<dbReference type="InterPro" id="IPR006480">
    <property type="entry name" value="Phage_holin_4_1"/>
</dbReference>
<evidence type="ECO:0000256" key="5">
    <source>
        <dbReference type="SAM" id="Phobius"/>
    </source>
</evidence>
<comment type="caution">
    <text evidence="6">The sequence shown here is derived from an EMBL/GenBank/DDBJ whole genome shotgun (WGS) entry which is preliminary data.</text>
</comment>
<evidence type="ECO:0000313" key="7">
    <source>
        <dbReference type="Proteomes" id="UP000261032"/>
    </source>
</evidence>
<evidence type="ECO:0008006" key="8">
    <source>
        <dbReference type="Google" id="ProtNLM"/>
    </source>
</evidence>
<sequence>MKKMEKVFNSTVAVVATFFTYLFGGWDAAIGILIVFMCLDYATGVIVAYQNNLLDSEVGFKGLVKKFMILVILIVAVMLDRLMNTGTWVFRTLVCYFYIANEGISLLENVSNLGVKIPDKLKDALVQLNKDESEEE</sequence>
<dbReference type="AlphaFoldDB" id="A0A3E3EH44"/>
<keyword evidence="4 5" id="KW-0472">Membrane</keyword>
<protein>
    <recommendedName>
        <fullName evidence="8">Holin</fullName>
    </recommendedName>
</protein>
<dbReference type="RefSeq" id="WP_117580635.1">
    <property type="nucleotide sequence ID" value="NZ_JADPBR010000008.1"/>
</dbReference>
<gene>
    <name evidence="6" type="ORF">DXB93_04085</name>
</gene>
<accession>A0A3E3EH44</accession>
<keyword evidence="2 5" id="KW-0812">Transmembrane</keyword>
<name>A0A3E3EH44_9FIRM</name>
<organism evidence="6 7">
    <name type="scientific">Thomasclavelia ramosa</name>
    <dbReference type="NCBI Taxonomy" id="1547"/>
    <lineage>
        <taxon>Bacteria</taxon>
        <taxon>Bacillati</taxon>
        <taxon>Bacillota</taxon>
        <taxon>Erysipelotrichia</taxon>
        <taxon>Erysipelotrichales</taxon>
        <taxon>Coprobacillaceae</taxon>
        <taxon>Thomasclavelia</taxon>
    </lineage>
</organism>